<name>A0A6L9SEX9_9ACTN</name>
<dbReference type="InterPro" id="IPR000086">
    <property type="entry name" value="NUDIX_hydrolase_dom"/>
</dbReference>
<dbReference type="GO" id="GO:0006753">
    <property type="term" value="P:nucleoside phosphate metabolic process"/>
    <property type="evidence" value="ECO:0007669"/>
    <property type="project" value="TreeGrafter"/>
</dbReference>
<keyword evidence="1 3" id="KW-0378">Hydrolase</keyword>
<protein>
    <submittedName>
        <fullName evidence="3">NUDIX hydrolase</fullName>
    </submittedName>
</protein>
<dbReference type="InterPro" id="IPR015797">
    <property type="entry name" value="NUDIX_hydrolase-like_dom_sf"/>
</dbReference>
<reference evidence="3 4" key="1">
    <citation type="submission" date="2020-02" db="EMBL/GenBank/DDBJ databases">
        <authorList>
            <person name="Li X.-J."/>
            <person name="Han X.-M."/>
        </authorList>
    </citation>
    <scope>NUCLEOTIDE SEQUENCE [LARGE SCALE GENOMIC DNA]</scope>
    <source>
        <strain evidence="3 4">CCTCC AB 2017055</strain>
    </source>
</reference>
<dbReference type="AlphaFoldDB" id="A0A6L9SEX9"/>
<evidence type="ECO:0000256" key="1">
    <source>
        <dbReference type="ARBA" id="ARBA00022801"/>
    </source>
</evidence>
<dbReference type="PANTHER" id="PTHR11839:SF31">
    <property type="entry name" value="ADP-RIBOSE PYROPHOSPHATASE"/>
    <property type="match status" value="1"/>
</dbReference>
<comment type="caution">
    <text evidence="3">The sequence shown here is derived from an EMBL/GenBank/DDBJ whole genome shotgun (WGS) entry which is preliminary data.</text>
</comment>
<dbReference type="Gene3D" id="3.90.79.10">
    <property type="entry name" value="Nucleoside Triphosphate Pyrophosphohydrolase"/>
    <property type="match status" value="1"/>
</dbReference>
<feature type="domain" description="Nudix hydrolase" evidence="2">
    <location>
        <begin position="95"/>
        <end position="230"/>
    </location>
</feature>
<sequence>MGRAAIKQSRRLIFVYGYAVRLPEPVPGRWALPFSAGCTARSVGLAHVTIEEFRDRPESWPVETSDVVFEGKVIAVRKDVVRSPVDGTTFQRDVVVHPGAVAIVALDEDDQVLVVSQYRHPVGHRLIELPAGLRDMDGEPPLETAKRELYEEGHIRATDWRVLTDVLSTPGMCDEAVRVYLARGVTEVPDDERHNGEHEEADMPVAWTPLADLVQAVLGGSVQNALLCIGTLAAWAASHDGGYDALRPADAPWPAGERQ</sequence>
<dbReference type="EMBL" id="JAAGOA010000028">
    <property type="protein sequence ID" value="NEE03985.1"/>
    <property type="molecule type" value="Genomic_DNA"/>
</dbReference>
<dbReference type="GO" id="GO:0019693">
    <property type="term" value="P:ribose phosphate metabolic process"/>
    <property type="evidence" value="ECO:0007669"/>
    <property type="project" value="TreeGrafter"/>
</dbReference>
<accession>A0A6L9SEX9</accession>
<organism evidence="3 4">
    <name type="scientific">Phytoactinopolyspora halotolerans</name>
    <dbReference type="NCBI Taxonomy" id="1981512"/>
    <lineage>
        <taxon>Bacteria</taxon>
        <taxon>Bacillati</taxon>
        <taxon>Actinomycetota</taxon>
        <taxon>Actinomycetes</taxon>
        <taxon>Jiangellales</taxon>
        <taxon>Jiangellaceae</taxon>
        <taxon>Phytoactinopolyspora</taxon>
    </lineage>
</organism>
<dbReference type="Pfam" id="PF00293">
    <property type="entry name" value="NUDIX"/>
    <property type="match status" value="1"/>
</dbReference>
<dbReference type="CDD" id="cd24158">
    <property type="entry name" value="NUDIX_ADPRase_Rv1700"/>
    <property type="match status" value="1"/>
</dbReference>
<dbReference type="PROSITE" id="PS51462">
    <property type="entry name" value="NUDIX"/>
    <property type="match status" value="1"/>
</dbReference>
<dbReference type="PANTHER" id="PTHR11839">
    <property type="entry name" value="UDP/ADP-SUGAR PYROPHOSPHATASE"/>
    <property type="match status" value="1"/>
</dbReference>
<gene>
    <name evidence="3" type="ORF">G1H10_27835</name>
</gene>
<dbReference type="SUPFAM" id="SSF55811">
    <property type="entry name" value="Nudix"/>
    <property type="match status" value="1"/>
</dbReference>
<proteinExistence type="predicted"/>
<evidence type="ECO:0000313" key="4">
    <source>
        <dbReference type="Proteomes" id="UP000475214"/>
    </source>
</evidence>
<evidence type="ECO:0000259" key="2">
    <source>
        <dbReference type="PROSITE" id="PS51462"/>
    </source>
</evidence>
<dbReference type="Proteomes" id="UP000475214">
    <property type="component" value="Unassembled WGS sequence"/>
</dbReference>
<keyword evidence="4" id="KW-1185">Reference proteome</keyword>
<evidence type="ECO:0000313" key="3">
    <source>
        <dbReference type="EMBL" id="NEE03985.1"/>
    </source>
</evidence>
<dbReference type="GO" id="GO:0016787">
    <property type="term" value="F:hydrolase activity"/>
    <property type="evidence" value="ECO:0007669"/>
    <property type="project" value="UniProtKB-KW"/>
</dbReference>
<dbReference type="GO" id="GO:0005829">
    <property type="term" value="C:cytosol"/>
    <property type="evidence" value="ECO:0007669"/>
    <property type="project" value="TreeGrafter"/>
</dbReference>